<evidence type="ECO:0000259" key="2">
    <source>
        <dbReference type="SMART" id="SM00460"/>
    </source>
</evidence>
<evidence type="ECO:0000256" key="1">
    <source>
        <dbReference type="SAM" id="MobiDB-lite"/>
    </source>
</evidence>
<feature type="compositionally biased region" description="Basic and acidic residues" evidence="1">
    <location>
        <begin position="155"/>
        <end position="216"/>
    </location>
</feature>
<proteinExistence type="predicted"/>
<dbReference type="Pfam" id="PF23265">
    <property type="entry name" value="Ig-like_KY"/>
    <property type="match status" value="1"/>
</dbReference>
<dbReference type="PANTHER" id="PTHR46333">
    <property type="entry name" value="CYTOKINESIS PROTEIN 3"/>
    <property type="match status" value="1"/>
</dbReference>
<dbReference type="Pfam" id="PF01841">
    <property type="entry name" value="Transglut_core"/>
    <property type="match status" value="1"/>
</dbReference>
<dbReference type="SMART" id="SM00460">
    <property type="entry name" value="TGc"/>
    <property type="match status" value="1"/>
</dbReference>
<evidence type="ECO:0000313" key="3">
    <source>
        <dbReference type="EMBL" id="CAE4666447.1"/>
    </source>
</evidence>
<dbReference type="InterPro" id="IPR052557">
    <property type="entry name" value="CAP/Cytokinesis_protein"/>
</dbReference>
<dbReference type="PANTHER" id="PTHR46333:SF2">
    <property type="entry name" value="CYTOKINESIS PROTEIN 3"/>
    <property type="match status" value="1"/>
</dbReference>
<gene>
    <name evidence="3" type="ORF">AMON00008_LOCUS63191</name>
</gene>
<feature type="region of interest" description="Disordered" evidence="1">
    <location>
        <begin position="140"/>
        <end position="230"/>
    </location>
</feature>
<dbReference type="GO" id="GO:0005737">
    <property type="term" value="C:cytoplasm"/>
    <property type="evidence" value="ECO:0007669"/>
    <property type="project" value="TreeGrafter"/>
</dbReference>
<dbReference type="InterPro" id="IPR002931">
    <property type="entry name" value="Transglutaminase-like"/>
</dbReference>
<dbReference type="EMBL" id="HBNR01088167">
    <property type="protein sequence ID" value="CAE4666447.1"/>
    <property type="molecule type" value="Transcribed_RNA"/>
</dbReference>
<dbReference type="InterPro" id="IPR038765">
    <property type="entry name" value="Papain-like_cys_pep_sf"/>
</dbReference>
<name>A0A7S4T5N7_9DINO</name>
<organism evidence="3">
    <name type="scientific">Alexandrium monilatum</name>
    <dbReference type="NCBI Taxonomy" id="311494"/>
    <lineage>
        <taxon>Eukaryota</taxon>
        <taxon>Sar</taxon>
        <taxon>Alveolata</taxon>
        <taxon>Dinophyceae</taxon>
        <taxon>Gonyaulacales</taxon>
        <taxon>Pyrocystaceae</taxon>
        <taxon>Alexandrium</taxon>
    </lineage>
</organism>
<dbReference type="Gene3D" id="3.10.620.30">
    <property type="match status" value="1"/>
</dbReference>
<dbReference type="InterPro" id="IPR056564">
    <property type="entry name" value="Ig-like_KY"/>
</dbReference>
<feature type="domain" description="Transglutaminase-like" evidence="2">
    <location>
        <begin position="322"/>
        <end position="394"/>
    </location>
</feature>
<dbReference type="SUPFAM" id="SSF54001">
    <property type="entry name" value="Cysteine proteinases"/>
    <property type="match status" value="1"/>
</dbReference>
<dbReference type="AlphaFoldDB" id="A0A7S4T5N7"/>
<reference evidence="3" key="1">
    <citation type="submission" date="2021-01" db="EMBL/GenBank/DDBJ databases">
        <authorList>
            <person name="Corre E."/>
            <person name="Pelletier E."/>
            <person name="Niang G."/>
            <person name="Scheremetjew M."/>
            <person name="Finn R."/>
            <person name="Kale V."/>
            <person name="Holt S."/>
            <person name="Cochrane G."/>
            <person name="Meng A."/>
            <person name="Brown T."/>
            <person name="Cohen L."/>
        </authorList>
    </citation>
    <scope>NUCLEOTIDE SEQUENCE</scope>
    <source>
        <strain evidence="3">CCMP3105</strain>
    </source>
</reference>
<sequence>MPTLRHKPLPEHGLAGSVKEPSDLMCKLFQTHVASDGPLKGCLDLDRFVASQAALAKVQGLKANPTAAALAFNELASAVGPEPSIFRRFSQWQLRAFSASGLSAEALLDVLHRAVEEAKAAVQSLASEEKARRARFKAVAERRRDEAENATDVPGKVDDEAARRRRAAEQARRAAEEEARRRRAAEEAERAAEEGRRAESEARRTAGGEASRRAADARQTAEVSSKAAGKASAVAVPAKEAATQPTRSLGYACASRFRATTRRASQAWAGNLEALAQELARETQGEEETAWAIYVWICHHVSYDSEGFEGKRPPRSCEPRDVLRDRVCVCAGYARLFEALAREASLRAEYVGGIARGSEQIGAAEKDVFSDSKNSHAWNAVQLGGKWFLLDCTWGAGSCQGGGSQGKKFVRKFNPHYFGVPPEQLAFSHFSSDWNLLNRALSKQEFVSQPYPTSEFFAAGMSFMPGEGPVGVVACRGSNTGVVQLMVPRSVGLLADLGGSDEERCFIERPASGDEVRVHFRCPRGVGSHDLKIYVRQSAHANSASYGLACTYQVAGHAGPTRFVEPCFPKVHSDAFEGHGFRFAAVPPEGLLKADQQGTVALPVLAPSRLQLLVTLNDEEVQIASNGDRGIVCSLKPRQVEGKLSLFAGEAGSTRLGCIATFKLARRGSPA</sequence>
<protein>
    <recommendedName>
        <fullName evidence="2">Transglutaminase-like domain-containing protein</fullName>
    </recommendedName>
</protein>
<accession>A0A7S4T5N7</accession>
<feature type="compositionally biased region" description="Low complexity" evidence="1">
    <location>
        <begin position="221"/>
        <end position="230"/>
    </location>
</feature>